<evidence type="ECO:0000313" key="4">
    <source>
        <dbReference type="Proteomes" id="UP001219355"/>
    </source>
</evidence>
<keyword evidence="2" id="KW-0472">Membrane</keyword>
<keyword evidence="2" id="KW-0812">Transmembrane</keyword>
<feature type="compositionally biased region" description="Polar residues" evidence="1">
    <location>
        <begin position="150"/>
        <end position="166"/>
    </location>
</feature>
<feature type="compositionally biased region" description="Polar residues" evidence="1">
    <location>
        <begin position="68"/>
        <end position="83"/>
    </location>
</feature>
<evidence type="ECO:0000313" key="3">
    <source>
        <dbReference type="EMBL" id="WEW58826.1"/>
    </source>
</evidence>
<gene>
    <name evidence="3" type="ORF">PRK78_004294</name>
</gene>
<name>A0AAF0IJM4_9EURO</name>
<feature type="transmembrane region" description="Helical" evidence="2">
    <location>
        <begin position="100"/>
        <end position="121"/>
    </location>
</feature>
<dbReference type="Proteomes" id="UP001219355">
    <property type="component" value="Chromosome 2"/>
</dbReference>
<feature type="compositionally biased region" description="Low complexity" evidence="1">
    <location>
        <begin position="50"/>
        <end position="67"/>
    </location>
</feature>
<reference evidence="3" key="1">
    <citation type="submission" date="2023-03" db="EMBL/GenBank/DDBJ databases">
        <title>Emydomyces testavorans Genome Sequence.</title>
        <authorList>
            <person name="Hoyer L."/>
        </authorList>
    </citation>
    <scope>NUCLEOTIDE SEQUENCE</scope>
    <source>
        <strain evidence="3">16-2883</strain>
    </source>
</reference>
<keyword evidence="4" id="KW-1185">Reference proteome</keyword>
<accession>A0AAF0IJM4</accession>
<feature type="compositionally biased region" description="Basic and acidic residues" evidence="1">
    <location>
        <begin position="195"/>
        <end position="207"/>
    </location>
</feature>
<feature type="region of interest" description="Disordered" evidence="1">
    <location>
        <begin position="131"/>
        <end position="207"/>
    </location>
</feature>
<sequence length="207" mass="21759">MPLGANASGFLPRVTKCPDGSYCCDSDIKCCEKGKGIVLDGKGNIVNNSKSQASSSTSAISRQTSDSTPTASLTSFPTATPTALPSAVPNPTGLPVAAKAGIGVAVGFSLLSCVILFALYLRRRKNKADKALESKGSNDLPSDGEAWPLNGNQSTSPQEMSNSPKPQQFEMPNYSMRVELPGDTPPYPELYGSDSKPDIEKAPSRMI</sequence>
<protein>
    <submittedName>
        <fullName evidence="3">Uncharacterized protein</fullName>
    </submittedName>
</protein>
<keyword evidence="2" id="KW-1133">Transmembrane helix</keyword>
<evidence type="ECO:0000256" key="2">
    <source>
        <dbReference type="SAM" id="Phobius"/>
    </source>
</evidence>
<evidence type="ECO:0000256" key="1">
    <source>
        <dbReference type="SAM" id="MobiDB-lite"/>
    </source>
</evidence>
<proteinExistence type="predicted"/>
<feature type="region of interest" description="Disordered" evidence="1">
    <location>
        <begin position="50"/>
        <end position="84"/>
    </location>
</feature>
<organism evidence="3 4">
    <name type="scientific">Emydomyces testavorans</name>
    <dbReference type="NCBI Taxonomy" id="2070801"/>
    <lineage>
        <taxon>Eukaryota</taxon>
        <taxon>Fungi</taxon>
        <taxon>Dikarya</taxon>
        <taxon>Ascomycota</taxon>
        <taxon>Pezizomycotina</taxon>
        <taxon>Eurotiomycetes</taxon>
        <taxon>Eurotiomycetidae</taxon>
        <taxon>Onygenales</taxon>
        <taxon>Nannizziopsiaceae</taxon>
        <taxon>Emydomyces</taxon>
    </lineage>
</organism>
<dbReference type="EMBL" id="CP120628">
    <property type="protein sequence ID" value="WEW58826.1"/>
    <property type="molecule type" value="Genomic_DNA"/>
</dbReference>
<dbReference type="AlphaFoldDB" id="A0AAF0IJM4"/>